<sequence length="70" mass="7559">MRGVCAACQTVYEVKSDPKPKKPIDRELDPMGIFADYDDPASDYVMDEHVGPGGSRCDGVGTTPETLVVQ</sequence>
<comment type="caution">
    <text evidence="1">The sequence shown here is derived from an EMBL/GenBank/DDBJ whole genome shotgun (WGS) entry which is preliminary data.</text>
</comment>
<proteinExistence type="predicted"/>
<reference evidence="1 2" key="1">
    <citation type="journal article" date="2016" name="Nat. Commun.">
        <title>Thousands of microbial genomes shed light on interconnected biogeochemical processes in an aquifer system.</title>
        <authorList>
            <person name="Anantharaman K."/>
            <person name="Brown C.T."/>
            <person name="Hug L.A."/>
            <person name="Sharon I."/>
            <person name="Castelle C.J."/>
            <person name="Probst A.J."/>
            <person name="Thomas B.C."/>
            <person name="Singh A."/>
            <person name="Wilkins M.J."/>
            <person name="Karaoz U."/>
            <person name="Brodie E.L."/>
            <person name="Williams K.H."/>
            <person name="Hubbard S.S."/>
            <person name="Banfield J.F."/>
        </authorList>
    </citation>
    <scope>NUCLEOTIDE SEQUENCE [LARGE SCALE GENOMIC DNA]</scope>
</reference>
<organism evidence="1 2">
    <name type="scientific">Candidatus Woesebacteria bacterium RBG_16_39_8b</name>
    <dbReference type="NCBI Taxonomy" id="1802482"/>
    <lineage>
        <taxon>Bacteria</taxon>
        <taxon>Candidatus Woeseibacteriota</taxon>
    </lineage>
</organism>
<evidence type="ECO:0000313" key="2">
    <source>
        <dbReference type="Proteomes" id="UP000179013"/>
    </source>
</evidence>
<dbReference type="EMBL" id="MGFU01000017">
    <property type="protein sequence ID" value="OGM12675.1"/>
    <property type="molecule type" value="Genomic_DNA"/>
</dbReference>
<gene>
    <name evidence="1" type="ORF">A2V80_01885</name>
</gene>
<dbReference type="Proteomes" id="UP000179013">
    <property type="component" value="Unassembled WGS sequence"/>
</dbReference>
<accession>A0A1F7XE95</accession>
<evidence type="ECO:0000313" key="1">
    <source>
        <dbReference type="EMBL" id="OGM12675.1"/>
    </source>
</evidence>
<name>A0A1F7XE95_9BACT</name>
<dbReference type="AlphaFoldDB" id="A0A1F7XE95"/>
<protein>
    <submittedName>
        <fullName evidence="1">Uncharacterized protein</fullName>
    </submittedName>
</protein>